<dbReference type="AlphaFoldDB" id="A0A0Q3WSG7"/>
<dbReference type="InterPro" id="IPR020456">
    <property type="entry name" value="Acylphosphatase"/>
</dbReference>
<dbReference type="EMBL" id="LJJC01000006">
    <property type="protein sequence ID" value="KQL51235.1"/>
    <property type="molecule type" value="Genomic_DNA"/>
</dbReference>
<dbReference type="PANTHER" id="PTHR47268:SF4">
    <property type="entry name" value="ACYLPHOSPHATASE"/>
    <property type="match status" value="1"/>
</dbReference>
<feature type="active site" evidence="5">
    <location>
        <position position="17"/>
    </location>
</feature>
<evidence type="ECO:0000313" key="9">
    <source>
        <dbReference type="Proteomes" id="UP000051888"/>
    </source>
</evidence>
<dbReference type="RefSeq" id="WP_055741541.1">
    <property type="nucleotide sequence ID" value="NZ_JAAIWL010000004.1"/>
</dbReference>
<dbReference type="EC" id="3.6.1.7" evidence="2 5"/>
<feature type="domain" description="Acylphosphatase-like" evidence="7">
    <location>
        <begin position="2"/>
        <end position="90"/>
    </location>
</feature>
<evidence type="ECO:0000256" key="2">
    <source>
        <dbReference type="ARBA" id="ARBA00012150"/>
    </source>
</evidence>
<evidence type="ECO:0000313" key="8">
    <source>
        <dbReference type="EMBL" id="KQL51235.1"/>
    </source>
</evidence>
<comment type="similarity">
    <text evidence="1 6">Belongs to the acylphosphatase family.</text>
</comment>
<keyword evidence="5" id="KW-0378">Hydrolase</keyword>
<dbReference type="Proteomes" id="UP000051888">
    <property type="component" value="Unassembled WGS sequence"/>
</dbReference>
<organism evidence="8 9">
    <name type="scientific">Heyndrickxia shackletonii</name>
    <dbReference type="NCBI Taxonomy" id="157838"/>
    <lineage>
        <taxon>Bacteria</taxon>
        <taxon>Bacillati</taxon>
        <taxon>Bacillota</taxon>
        <taxon>Bacilli</taxon>
        <taxon>Bacillales</taxon>
        <taxon>Bacillaceae</taxon>
        <taxon>Heyndrickxia</taxon>
    </lineage>
</organism>
<dbReference type="Gene3D" id="3.30.70.100">
    <property type="match status" value="1"/>
</dbReference>
<dbReference type="GO" id="GO:0003998">
    <property type="term" value="F:acylphosphatase activity"/>
    <property type="evidence" value="ECO:0007669"/>
    <property type="project" value="UniProtKB-EC"/>
</dbReference>
<proteinExistence type="inferred from homology"/>
<evidence type="ECO:0000256" key="1">
    <source>
        <dbReference type="ARBA" id="ARBA00005614"/>
    </source>
</evidence>
<evidence type="ECO:0000256" key="4">
    <source>
        <dbReference type="ARBA" id="ARBA00047645"/>
    </source>
</evidence>
<comment type="caution">
    <text evidence="8">The sequence shown here is derived from an EMBL/GenBank/DDBJ whole genome shotgun (WGS) entry which is preliminary data.</text>
</comment>
<dbReference type="InterPro" id="IPR001792">
    <property type="entry name" value="Acylphosphatase-like_dom"/>
</dbReference>
<sequence>MIAHIIATGKVQGVGFRFTVQQKAISFEITGWVKNLEDGSVEIEAEGTSEQLNIFIQSLKKELNPFVKIKDLHIEVKDVLKGYKKFRVLY</sequence>
<name>A0A0Q3WSG7_9BACI</name>
<dbReference type="STRING" id="157838.AN964_19775"/>
<keyword evidence="9" id="KW-1185">Reference proteome</keyword>
<accession>A0A0Q3WSG7</accession>
<dbReference type="PATRIC" id="fig|157838.3.peg.4366"/>
<dbReference type="PROSITE" id="PS51160">
    <property type="entry name" value="ACYLPHOSPHATASE_3"/>
    <property type="match status" value="1"/>
</dbReference>
<evidence type="ECO:0000256" key="3">
    <source>
        <dbReference type="ARBA" id="ARBA00015991"/>
    </source>
</evidence>
<dbReference type="SUPFAM" id="SSF54975">
    <property type="entry name" value="Acylphosphatase/BLUF domain-like"/>
    <property type="match status" value="1"/>
</dbReference>
<gene>
    <name evidence="8" type="ORF">AN964_19775</name>
</gene>
<feature type="active site" evidence="5">
    <location>
        <position position="35"/>
    </location>
</feature>
<dbReference type="InterPro" id="IPR036046">
    <property type="entry name" value="Acylphosphatase-like_dom_sf"/>
</dbReference>
<dbReference type="InterPro" id="IPR017968">
    <property type="entry name" value="Acylphosphatase_CS"/>
</dbReference>
<comment type="catalytic activity">
    <reaction evidence="4 5">
        <text>an acyl phosphate + H2O = a carboxylate + phosphate + H(+)</text>
        <dbReference type="Rhea" id="RHEA:14965"/>
        <dbReference type="ChEBI" id="CHEBI:15377"/>
        <dbReference type="ChEBI" id="CHEBI:15378"/>
        <dbReference type="ChEBI" id="CHEBI:29067"/>
        <dbReference type="ChEBI" id="CHEBI:43474"/>
        <dbReference type="ChEBI" id="CHEBI:59918"/>
        <dbReference type="EC" id="3.6.1.7"/>
    </reaction>
</comment>
<evidence type="ECO:0000256" key="5">
    <source>
        <dbReference type="PROSITE-ProRule" id="PRU00520"/>
    </source>
</evidence>
<dbReference type="Pfam" id="PF00708">
    <property type="entry name" value="Acylphosphatase"/>
    <property type="match status" value="1"/>
</dbReference>
<dbReference type="PANTHER" id="PTHR47268">
    <property type="entry name" value="ACYLPHOSPHATASE"/>
    <property type="match status" value="1"/>
</dbReference>
<dbReference type="PROSITE" id="PS00151">
    <property type="entry name" value="ACYLPHOSPHATASE_2"/>
    <property type="match status" value="1"/>
</dbReference>
<protein>
    <recommendedName>
        <fullName evidence="3 5">acylphosphatase</fullName>
        <ecNumber evidence="2 5">3.6.1.7</ecNumber>
    </recommendedName>
</protein>
<reference evidence="8 9" key="1">
    <citation type="submission" date="2015-09" db="EMBL/GenBank/DDBJ databases">
        <title>Genome sequencing project for genomic taxonomy and phylogenomics of Bacillus-like bacteria.</title>
        <authorList>
            <person name="Liu B."/>
            <person name="Wang J."/>
            <person name="Zhu Y."/>
            <person name="Liu G."/>
            <person name="Chen Q."/>
            <person name="Chen Z."/>
            <person name="Lan J."/>
            <person name="Che J."/>
            <person name="Ge C."/>
            <person name="Shi H."/>
            <person name="Pan Z."/>
            <person name="Liu X."/>
        </authorList>
    </citation>
    <scope>NUCLEOTIDE SEQUENCE [LARGE SCALE GENOMIC DNA]</scope>
    <source>
        <strain evidence="8 9">LMG 18435</strain>
    </source>
</reference>
<evidence type="ECO:0000256" key="6">
    <source>
        <dbReference type="RuleBase" id="RU004168"/>
    </source>
</evidence>
<evidence type="ECO:0000259" key="7">
    <source>
        <dbReference type="PROSITE" id="PS51160"/>
    </source>
</evidence>
<dbReference type="OrthoDB" id="9808093at2"/>